<organism evidence="3 4">
    <name type="scientific">Mycena sanguinolenta</name>
    <dbReference type="NCBI Taxonomy" id="230812"/>
    <lineage>
        <taxon>Eukaryota</taxon>
        <taxon>Fungi</taxon>
        <taxon>Dikarya</taxon>
        <taxon>Basidiomycota</taxon>
        <taxon>Agaricomycotina</taxon>
        <taxon>Agaricomycetes</taxon>
        <taxon>Agaricomycetidae</taxon>
        <taxon>Agaricales</taxon>
        <taxon>Marasmiineae</taxon>
        <taxon>Mycenaceae</taxon>
        <taxon>Mycena</taxon>
    </lineage>
</organism>
<feature type="transmembrane region" description="Helical" evidence="2">
    <location>
        <begin position="143"/>
        <end position="165"/>
    </location>
</feature>
<protein>
    <submittedName>
        <fullName evidence="3">Uncharacterized protein</fullName>
    </submittedName>
</protein>
<proteinExistence type="predicted"/>
<accession>A0A8H6ZAR3</accession>
<feature type="transmembrane region" description="Helical" evidence="2">
    <location>
        <begin position="109"/>
        <end position="131"/>
    </location>
</feature>
<evidence type="ECO:0000313" key="4">
    <source>
        <dbReference type="Proteomes" id="UP000623467"/>
    </source>
</evidence>
<dbReference type="AlphaFoldDB" id="A0A8H6ZAR3"/>
<feature type="transmembrane region" description="Helical" evidence="2">
    <location>
        <begin position="267"/>
        <end position="288"/>
    </location>
</feature>
<feature type="compositionally biased region" description="Basic and acidic residues" evidence="1">
    <location>
        <begin position="366"/>
        <end position="375"/>
    </location>
</feature>
<keyword evidence="2" id="KW-0812">Transmembrane</keyword>
<evidence type="ECO:0000256" key="2">
    <source>
        <dbReference type="SAM" id="Phobius"/>
    </source>
</evidence>
<name>A0A8H6ZAR3_9AGAR</name>
<feature type="region of interest" description="Disordered" evidence="1">
    <location>
        <begin position="352"/>
        <end position="375"/>
    </location>
</feature>
<feature type="transmembrane region" description="Helical" evidence="2">
    <location>
        <begin position="80"/>
        <end position="103"/>
    </location>
</feature>
<feature type="transmembrane region" description="Helical" evidence="2">
    <location>
        <begin position="219"/>
        <end position="237"/>
    </location>
</feature>
<reference evidence="3" key="1">
    <citation type="submission" date="2020-05" db="EMBL/GenBank/DDBJ databases">
        <title>Mycena genomes resolve the evolution of fungal bioluminescence.</title>
        <authorList>
            <person name="Tsai I.J."/>
        </authorList>
    </citation>
    <scope>NUCLEOTIDE SEQUENCE</scope>
    <source>
        <strain evidence="3">160909Yilan</strain>
    </source>
</reference>
<dbReference type="OrthoDB" id="3038990at2759"/>
<evidence type="ECO:0000313" key="3">
    <source>
        <dbReference type="EMBL" id="KAF7375630.1"/>
    </source>
</evidence>
<keyword evidence="2" id="KW-1133">Transmembrane helix</keyword>
<comment type="caution">
    <text evidence="3">The sequence shown here is derived from an EMBL/GenBank/DDBJ whole genome shotgun (WGS) entry which is preliminary data.</text>
</comment>
<feature type="transmembrane region" description="Helical" evidence="2">
    <location>
        <begin position="244"/>
        <end position="261"/>
    </location>
</feature>
<sequence length="375" mass="41175">MCPQRYSEFCAIPPFFMANATELPNPFTPLAFLPPDLASQFEVSRYLYAATLGAYVWDIGLNLGNDYTLLFKHRVRLPTIVYFLSRAFTLAFILCCFVIQVASVKNCNALAIAFSICAVLSQTVTAILFFIRVTAVWYPNKIAYAVFSILWLGVLGAGITAPLGVRSAHIGPTMQCITTAIPTNIEVSVIIPLINDTVIFLAINYRILTHTIVTDSVMARFRVFFGGGGLSLLSRALLQSGQHFYLIAVTANLALLIAIKLPQLPPVYRGMLAVPAYALINAMACLVFRKIKFGLISPDGLSTIPNSDFRAAASPNKSLPLHFRHTNPTTIDTEFGSNSIFPPLDVRVQKEINRSDEDGAETNQEISDKSMIKLA</sequence>
<dbReference type="Proteomes" id="UP000623467">
    <property type="component" value="Unassembled WGS sequence"/>
</dbReference>
<keyword evidence="4" id="KW-1185">Reference proteome</keyword>
<evidence type="ECO:0000256" key="1">
    <source>
        <dbReference type="SAM" id="MobiDB-lite"/>
    </source>
</evidence>
<dbReference type="EMBL" id="JACAZH010000002">
    <property type="protein sequence ID" value="KAF7375630.1"/>
    <property type="molecule type" value="Genomic_DNA"/>
</dbReference>
<keyword evidence="2" id="KW-0472">Membrane</keyword>
<gene>
    <name evidence="3" type="ORF">MSAN_00452100</name>
</gene>